<dbReference type="GO" id="GO:0071949">
    <property type="term" value="F:FAD binding"/>
    <property type="evidence" value="ECO:0007669"/>
    <property type="project" value="InterPro"/>
</dbReference>
<reference evidence="10" key="1">
    <citation type="journal article" date="2016" name="Nature">
        <title>The genome of the seagrass Zostera marina reveals angiosperm adaptation to the sea.</title>
        <authorList>
            <person name="Olsen J.L."/>
            <person name="Rouze P."/>
            <person name="Verhelst B."/>
            <person name="Lin Y.-C."/>
            <person name="Bayer T."/>
            <person name="Collen J."/>
            <person name="Dattolo E."/>
            <person name="De Paoli E."/>
            <person name="Dittami S."/>
            <person name="Maumus F."/>
            <person name="Michel G."/>
            <person name="Kersting A."/>
            <person name="Lauritano C."/>
            <person name="Lohaus R."/>
            <person name="Toepel M."/>
            <person name="Tonon T."/>
            <person name="Vanneste K."/>
            <person name="Amirebrahimi M."/>
            <person name="Brakel J."/>
            <person name="Bostroem C."/>
            <person name="Chovatia M."/>
            <person name="Grimwood J."/>
            <person name="Jenkins J.W."/>
            <person name="Jueterbock A."/>
            <person name="Mraz A."/>
            <person name="Stam W.T."/>
            <person name="Tice H."/>
            <person name="Bornberg-Bauer E."/>
            <person name="Green P.J."/>
            <person name="Pearson G.A."/>
            <person name="Procaccini G."/>
            <person name="Duarte C.M."/>
            <person name="Schmutz J."/>
            <person name="Reusch T.B.H."/>
            <person name="Van de Peer Y."/>
        </authorList>
    </citation>
    <scope>NUCLEOTIDE SEQUENCE [LARGE SCALE GENOMIC DNA]</scope>
    <source>
        <strain evidence="10">cv. Finnish</strain>
    </source>
</reference>
<dbReference type="Pfam" id="PF01565">
    <property type="entry name" value="FAD_binding_4"/>
    <property type="match status" value="1"/>
</dbReference>
<dbReference type="InterPro" id="IPR010030">
    <property type="entry name" value="GULO_Plant"/>
</dbReference>
<sequence>MAATTAVTLVVLFLAFVANLVHASPPGPMVTCSSGNTTCIVSNALGSFSDRSTCDVASVAYPTTETELFNVVSDASLRKQYMKVVTVYSHSIPKLSCPGGQSGSGLAISTLYYDKVLEVDLEANQMTVQSGIKLGDFIQAAAAVGLALPYTPYWLGITIGGLLGTGSHGSSHFGKGSAVHEYVVRMRLVVPSQSGARIIDLGENDDDLLAAKVSLGVLGVISQVTLQLQPMFKRTITNRVISDVDFESAVASFAAKTEFGDVTWYPSQEKVMFRDDDRVPLSTLGAGINDFTGFREQPSFLITTTRIAEELAEFAEDSLAKCLLAKVYVTTLLETGLGYENNNGRFLDFTGYPIIGNQSDLQAAGSCLDSNENNLLTVCAWDPRIKGLTYHQTAVSIPVTSIVDFIGDVRKLNEARPGSLCGTELYSGFLMRFVRNSTAYLGKTEDAVEIDITYYRSENGTVPRLHEDVLEEIEQMVLFKYNGLPHWGKNRNIGFMGMREKLGSKGDKFVDVMNRFDPEGLFSSDWSDAVLGLRSKTPVIDGDGCALEGLCICSTDNHCAPSRGYLCRPGIVYTEARVCRKTSRVVPEIEEADYERSEL</sequence>
<dbReference type="InterPro" id="IPR016169">
    <property type="entry name" value="FAD-bd_PCMH_sub2"/>
</dbReference>
<dbReference type="Pfam" id="PF04030">
    <property type="entry name" value="ALO"/>
    <property type="match status" value="1"/>
</dbReference>
<evidence type="ECO:0000256" key="2">
    <source>
        <dbReference type="ARBA" id="ARBA00005466"/>
    </source>
</evidence>
<dbReference type="NCBIfam" id="TIGR01677">
    <property type="entry name" value="pln_FAD_oxido"/>
    <property type="match status" value="1"/>
</dbReference>
<dbReference type="AlphaFoldDB" id="A0A0K9Q2C5"/>
<dbReference type="EMBL" id="LFYR01000167">
    <property type="protein sequence ID" value="KMZ75423.1"/>
    <property type="molecule type" value="Genomic_DNA"/>
</dbReference>
<dbReference type="Gene3D" id="3.30.70.2520">
    <property type="match status" value="1"/>
</dbReference>
<dbReference type="InterPro" id="IPR007173">
    <property type="entry name" value="ALO_C"/>
</dbReference>
<accession>A0A0K9Q2C5</accession>
<feature type="chain" id="PRO_5005528095" description="L-gulonolactone oxidase" evidence="7">
    <location>
        <begin position="24"/>
        <end position="599"/>
    </location>
</feature>
<comment type="similarity">
    <text evidence="2">Belongs to the oxygen-dependent FAD-linked oxidoreductase family.</text>
</comment>
<evidence type="ECO:0000259" key="8">
    <source>
        <dbReference type="PROSITE" id="PS51387"/>
    </source>
</evidence>
<name>A0A0K9Q2C5_ZOSMR</name>
<dbReference type="Pfam" id="PF22906">
    <property type="entry name" value="GULLO2-like_3rd"/>
    <property type="match status" value="1"/>
</dbReference>
<evidence type="ECO:0000256" key="5">
    <source>
        <dbReference type="ARBA" id="ARBA00023002"/>
    </source>
</evidence>
<dbReference type="Gene3D" id="3.30.465.10">
    <property type="match status" value="1"/>
</dbReference>
<evidence type="ECO:0000256" key="7">
    <source>
        <dbReference type="SAM" id="SignalP"/>
    </source>
</evidence>
<dbReference type="GO" id="GO:0016020">
    <property type="term" value="C:membrane"/>
    <property type="evidence" value="ECO:0007669"/>
    <property type="project" value="InterPro"/>
</dbReference>
<evidence type="ECO:0000313" key="10">
    <source>
        <dbReference type="Proteomes" id="UP000036987"/>
    </source>
</evidence>
<dbReference type="GO" id="GO:0016491">
    <property type="term" value="F:oxidoreductase activity"/>
    <property type="evidence" value="ECO:0000318"/>
    <property type="project" value="GO_Central"/>
</dbReference>
<comment type="catalytic activity">
    <reaction evidence="6">
        <text>L-gulono-1,4-lactone + O2 = L-ascorbate + H2O2 + H(+)</text>
        <dbReference type="Rhea" id="RHEA:32363"/>
        <dbReference type="ChEBI" id="CHEBI:15378"/>
        <dbReference type="ChEBI" id="CHEBI:15379"/>
        <dbReference type="ChEBI" id="CHEBI:16240"/>
        <dbReference type="ChEBI" id="CHEBI:17587"/>
        <dbReference type="ChEBI" id="CHEBI:38290"/>
        <dbReference type="EC" id="1.1.3.8"/>
    </reaction>
</comment>
<comment type="pathway">
    <text evidence="1">Cofactor biosynthesis; L-ascorbate biosynthesis.</text>
</comment>
<evidence type="ECO:0000256" key="6">
    <source>
        <dbReference type="ARBA" id="ARBA00048083"/>
    </source>
</evidence>
<dbReference type="EC" id="1.1.3.8" evidence="3"/>
<dbReference type="GO" id="GO:0003885">
    <property type="term" value="F:D-arabinono-1,4-lactone oxidase activity"/>
    <property type="evidence" value="ECO:0007669"/>
    <property type="project" value="InterPro"/>
</dbReference>
<keyword evidence="5" id="KW-0560">Oxidoreductase</keyword>
<dbReference type="InterPro" id="IPR016166">
    <property type="entry name" value="FAD-bd_PCMH"/>
</dbReference>
<feature type="signal peptide" evidence="7">
    <location>
        <begin position="1"/>
        <end position="23"/>
    </location>
</feature>
<dbReference type="STRING" id="29655.A0A0K9Q2C5"/>
<dbReference type="InterPro" id="IPR006094">
    <property type="entry name" value="Oxid_FAD_bind_N"/>
</dbReference>
<dbReference type="GO" id="GO:0019853">
    <property type="term" value="P:L-ascorbic acid biosynthetic process"/>
    <property type="evidence" value="ECO:0007669"/>
    <property type="project" value="UniProtKB-UniPathway"/>
</dbReference>
<gene>
    <name evidence="9" type="ORF">ZOSMA_114G00200</name>
</gene>
<keyword evidence="10" id="KW-1185">Reference proteome</keyword>
<feature type="domain" description="FAD-binding PCMH-type" evidence="8">
    <location>
        <begin position="52"/>
        <end position="231"/>
    </location>
</feature>
<dbReference type="OrthoDB" id="610608at2759"/>
<dbReference type="Proteomes" id="UP000036987">
    <property type="component" value="Unassembled WGS sequence"/>
</dbReference>
<keyword evidence="4" id="KW-0060">Ascorbate biosynthesis</keyword>
<dbReference type="SUPFAM" id="SSF56176">
    <property type="entry name" value="FAD-binding/transporter-associated domain-like"/>
    <property type="match status" value="1"/>
</dbReference>
<dbReference type="PANTHER" id="PTHR13878">
    <property type="entry name" value="GULONOLACTONE OXIDASE"/>
    <property type="match status" value="1"/>
</dbReference>
<evidence type="ECO:0000256" key="3">
    <source>
        <dbReference type="ARBA" id="ARBA00013121"/>
    </source>
</evidence>
<dbReference type="InterPro" id="IPR055154">
    <property type="entry name" value="GULLO2-like_C"/>
</dbReference>
<protein>
    <recommendedName>
        <fullName evidence="3">L-gulonolactone oxidase</fullName>
        <ecNumber evidence="3">1.1.3.8</ecNumber>
    </recommendedName>
</protein>
<organism evidence="9 10">
    <name type="scientific">Zostera marina</name>
    <name type="common">Eelgrass</name>
    <dbReference type="NCBI Taxonomy" id="29655"/>
    <lineage>
        <taxon>Eukaryota</taxon>
        <taxon>Viridiplantae</taxon>
        <taxon>Streptophyta</taxon>
        <taxon>Embryophyta</taxon>
        <taxon>Tracheophyta</taxon>
        <taxon>Spermatophyta</taxon>
        <taxon>Magnoliopsida</taxon>
        <taxon>Liliopsida</taxon>
        <taxon>Zosteraceae</taxon>
        <taxon>Zostera</taxon>
    </lineage>
</organism>
<dbReference type="OMA" id="YNKYAAF"/>
<dbReference type="PROSITE" id="PS51387">
    <property type="entry name" value="FAD_PCMH"/>
    <property type="match status" value="1"/>
</dbReference>
<keyword evidence="7" id="KW-0732">Signal</keyword>
<dbReference type="PANTHER" id="PTHR13878:SF104">
    <property type="entry name" value="FAD-BINDING PCMH-TYPE DOMAIN-CONTAINING PROTEIN"/>
    <property type="match status" value="1"/>
</dbReference>
<proteinExistence type="inferred from homology"/>
<evidence type="ECO:0000256" key="4">
    <source>
        <dbReference type="ARBA" id="ARBA00022644"/>
    </source>
</evidence>
<comment type="caution">
    <text evidence="9">The sequence shown here is derived from an EMBL/GenBank/DDBJ whole genome shotgun (WGS) entry which is preliminary data.</text>
</comment>
<dbReference type="UniPathway" id="UPA00132"/>
<dbReference type="InterPro" id="IPR050432">
    <property type="entry name" value="FAD-linked_Oxidoreductases_BP"/>
</dbReference>
<evidence type="ECO:0000313" key="9">
    <source>
        <dbReference type="EMBL" id="KMZ75423.1"/>
    </source>
</evidence>
<dbReference type="InterPro" id="IPR036318">
    <property type="entry name" value="FAD-bd_PCMH-like_sf"/>
</dbReference>
<dbReference type="GO" id="GO:0050105">
    <property type="term" value="F:L-gulonolactone oxidase activity"/>
    <property type="evidence" value="ECO:0007669"/>
    <property type="project" value="UniProtKB-EC"/>
</dbReference>
<evidence type="ECO:0000256" key="1">
    <source>
        <dbReference type="ARBA" id="ARBA00005147"/>
    </source>
</evidence>